<evidence type="ECO:0000259" key="1">
    <source>
        <dbReference type="Pfam" id="PF09992"/>
    </source>
</evidence>
<sequence>MVGKILTVLATVIILGFCAVFGALHAVFTGPSETMRDILTLSCLETSAAQFVPRLFLTAQLVDEIAQKYSIVETDDITDPSLINTFKPRAEFPPDESAPPEEYYADDDEWADCPDGIRLEYIKGDTYRGYVLIIRDPARVYTAVSSDFKSEKPGLLIMEAYKREGAVAAINGGGFYDPGGMGAGDIPLGVVISKGNVLWGDEDVVYESVVGFDRNDTLIVGSMTLKKAREMGIRDALSFGPTLVKNGEPSQIRREIGGLNPRSAIGQRADGAVILLCIEGRMSSSLGTSVAGLVGIMMDLGAVNAANLDGGFSSGIVYGGEHLNTYPSLYGARRMPTFFMVRP</sequence>
<dbReference type="AlphaFoldDB" id="A0A806JZG9"/>
<protein>
    <recommendedName>
        <fullName evidence="1">Phosphodiester glycosidase domain-containing protein</fullName>
    </recommendedName>
</protein>
<dbReference type="InterPro" id="IPR018711">
    <property type="entry name" value="NAGPA"/>
</dbReference>
<dbReference type="EMBL" id="JQ844183">
    <property type="protein sequence ID" value="AGS52142.1"/>
    <property type="molecule type" value="Genomic_DNA"/>
</dbReference>
<proteinExistence type="predicted"/>
<evidence type="ECO:0000313" key="2">
    <source>
        <dbReference type="EMBL" id="AGS52142.1"/>
    </source>
</evidence>
<dbReference type="PANTHER" id="PTHR40446:SF2">
    <property type="entry name" value="N-ACETYLGLUCOSAMINE-1-PHOSPHODIESTER ALPHA-N-ACETYLGLUCOSAMINIDASE"/>
    <property type="match status" value="1"/>
</dbReference>
<dbReference type="PANTHER" id="PTHR40446">
    <property type="entry name" value="N-ACETYLGLUCOSAMINE-1-PHOSPHODIESTER ALPHA-N-ACETYLGLUCOSAMINIDASE"/>
    <property type="match status" value="1"/>
</dbReference>
<organism evidence="2">
    <name type="scientific">uncultured bacterium contig00034</name>
    <dbReference type="NCBI Taxonomy" id="1181523"/>
    <lineage>
        <taxon>Bacteria</taxon>
        <taxon>environmental samples</taxon>
    </lineage>
</organism>
<dbReference type="Pfam" id="PF09992">
    <property type="entry name" value="NAGPA"/>
    <property type="match status" value="1"/>
</dbReference>
<feature type="domain" description="Phosphodiester glycosidase" evidence="1">
    <location>
        <begin position="165"/>
        <end position="341"/>
    </location>
</feature>
<accession>A0A806JZG9</accession>
<reference evidence="2" key="1">
    <citation type="submission" date="2012-03" db="EMBL/GenBank/DDBJ databases">
        <title>Functional metagenomics reveals considerable lignocellulase gene clusters in the gut microbiome of a wood-feeding higher termite.</title>
        <authorList>
            <person name="Liu N."/>
        </authorList>
    </citation>
    <scope>NUCLEOTIDE SEQUENCE</scope>
</reference>
<name>A0A806JZG9_9BACT</name>